<dbReference type="SUPFAM" id="SSF55347">
    <property type="entry name" value="Glyceraldehyde-3-phosphate dehydrogenase-like, C-terminal domain"/>
    <property type="match status" value="1"/>
</dbReference>
<reference evidence="11" key="1">
    <citation type="submission" date="2018-05" db="EMBL/GenBank/DDBJ databases">
        <authorList>
            <person name="Lanie J.A."/>
            <person name="Ng W.-L."/>
            <person name="Kazmierczak K.M."/>
            <person name="Andrzejewski T.M."/>
            <person name="Davidsen T.M."/>
            <person name="Wayne K.J."/>
            <person name="Tettelin H."/>
            <person name="Glass J.I."/>
            <person name="Rusch D."/>
            <person name="Podicherti R."/>
            <person name="Tsui H.-C.T."/>
            <person name="Winkler M.E."/>
        </authorList>
    </citation>
    <scope>NUCLEOTIDE SEQUENCE</scope>
</reference>
<dbReference type="SUPFAM" id="SSF51735">
    <property type="entry name" value="NAD(P)-binding Rossmann-fold domains"/>
    <property type="match status" value="1"/>
</dbReference>
<comment type="pathway">
    <text evidence="2">Amino-acid biosynthesis; L-methionine biosynthesis via de novo pathway; L-homoserine from L-aspartate: step 3/3.</text>
</comment>
<protein>
    <recommendedName>
        <fullName evidence="5">Homoserine dehydrogenase</fullName>
        <ecNumber evidence="4">1.1.1.3</ecNumber>
    </recommendedName>
</protein>
<name>A0A382D3F6_9ZZZZ</name>
<dbReference type="GO" id="GO:0050661">
    <property type="term" value="F:NADP binding"/>
    <property type="evidence" value="ECO:0007669"/>
    <property type="project" value="InterPro"/>
</dbReference>
<proteinExistence type="inferred from homology"/>
<evidence type="ECO:0000256" key="4">
    <source>
        <dbReference type="ARBA" id="ARBA00013213"/>
    </source>
</evidence>
<evidence type="ECO:0000259" key="10">
    <source>
        <dbReference type="PROSITE" id="PS51671"/>
    </source>
</evidence>
<dbReference type="Pfam" id="PF03447">
    <property type="entry name" value="NAD_binding_3"/>
    <property type="match status" value="1"/>
</dbReference>
<dbReference type="SUPFAM" id="SSF55021">
    <property type="entry name" value="ACT-like"/>
    <property type="match status" value="1"/>
</dbReference>
<gene>
    <name evidence="11" type="ORF">METZ01_LOCUS185832</name>
</gene>
<dbReference type="Pfam" id="PF00742">
    <property type="entry name" value="Homoserine_dh"/>
    <property type="match status" value="1"/>
</dbReference>
<dbReference type="InterPro" id="IPR005106">
    <property type="entry name" value="Asp/hSer_DH_NAD-bd"/>
</dbReference>
<dbReference type="GO" id="GO:0009086">
    <property type="term" value="P:methionine biosynthetic process"/>
    <property type="evidence" value="ECO:0007669"/>
    <property type="project" value="UniProtKB-KW"/>
</dbReference>
<dbReference type="Gene3D" id="3.30.70.260">
    <property type="match status" value="1"/>
</dbReference>
<dbReference type="EMBL" id="UINC01037459">
    <property type="protein sequence ID" value="SVB32978.1"/>
    <property type="molecule type" value="Genomic_DNA"/>
</dbReference>
<dbReference type="NCBIfam" id="NF004976">
    <property type="entry name" value="PRK06349.1"/>
    <property type="match status" value="1"/>
</dbReference>
<evidence type="ECO:0000256" key="2">
    <source>
        <dbReference type="ARBA" id="ARBA00005062"/>
    </source>
</evidence>
<evidence type="ECO:0000256" key="1">
    <source>
        <dbReference type="ARBA" id="ARBA00005056"/>
    </source>
</evidence>
<evidence type="ECO:0000256" key="8">
    <source>
        <dbReference type="ARBA" id="ARBA00023002"/>
    </source>
</evidence>
<dbReference type="PROSITE" id="PS51671">
    <property type="entry name" value="ACT"/>
    <property type="match status" value="1"/>
</dbReference>
<dbReference type="CDD" id="cd04881">
    <property type="entry name" value="ACT_HSDH-Hom"/>
    <property type="match status" value="1"/>
</dbReference>
<dbReference type="InterPro" id="IPR016204">
    <property type="entry name" value="HDH"/>
</dbReference>
<evidence type="ECO:0000256" key="7">
    <source>
        <dbReference type="ARBA" id="ARBA00022697"/>
    </source>
</evidence>
<accession>A0A382D3F6</accession>
<evidence type="ECO:0000256" key="5">
    <source>
        <dbReference type="ARBA" id="ARBA00013376"/>
    </source>
</evidence>
<evidence type="ECO:0000256" key="3">
    <source>
        <dbReference type="ARBA" id="ARBA00006753"/>
    </source>
</evidence>
<dbReference type="GO" id="GO:0009088">
    <property type="term" value="P:threonine biosynthetic process"/>
    <property type="evidence" value="ECO:0007669"/>
    <property type="project" value="UniProtKB-UniPathway"/>
</dbReference>
<keyword evidence="9" id="KW-0486">Methionine biosynthesis</keyword>
<evidence type="ECO:0000256" key="9">
    <source>
        <dbReference type="ARBA" id="ARBA00023167"/>
    </source>
</evidence>
<dbReference type="PANTHER" id="PTHR43331:SF1">
    <property type="entry name" value="HOMOSERINE DEHYDROGENASE"/>
    <property type="match status" value="1"/>
</dbReference>
<dbReference type="PIRSF" id="PIRSF000098">
    <property type="entry name" value="Homoser_dehydrog"/>
    <property type="match status" value="1"/>
</dbReference>
<organism evidence="11">
    <name type="scientific">marine metagenome</name>
    <dbReference type="NCBI Taxonomy" id="408172"/>
    <lineage>
        <taxon>unclassified sequences</taxon>
        <taxon>metagenomes</taxon>
        <taxon>ecological metagenomes</taxon>
    </lineage>
</organism>
<dbReference type="PANTHER" id="PTHR43331">
    <property type="entry name" value="HOMOSERINE DEHYDROGENASE"/>
    <property type="match status" value="1"/>
</dbReference>
<comment type="pathway">
    <text evidence="1">Amino-acid biosynthesis; L-threonine biosynthesis; L-threonine from L-aspartate: step 3/5.</text>
</comment>
<dbReference type="FunFam" id="3.30.360.10:FF:000005">
    <property type="entry name" value="Homoserine dehydrogenase"/>
    <property type="match status" value="1"/>
</dbReference>
<dbReference type="UniPathway" id="UPA00051">
    <property type="reaction ID" value="UER00465"/>
</dbReference>
<dbReference type="GO" id="GO:0004412">
    <property type="term" value="F:homoserine dehydrogenase activity"/>
    <property type="evidence" value="ECO:0007669"/>
    <property type="project" value="UniProtKB-EC"/>
</dbReference>
<dbReference type="AlphaFoldDB" id="A0A382D3F6"/>
<feature type="non-terminal residue" evidence="11">
    <location>
        <position position="1"/>
    </location>
</feature>
<evidence type="ECO:0000256" key="6">
    <source>
        <dbReference type="ARBA" id="ARBA00022605"/>
    </source>
</evidence>
<dbReference type="Gene3D" id="3.40.50.720">
    <property type="entry name" value="NAD(P)-binding Rossmann-like Domain"/>
    <property type="match status" value="1"/>
</dbReference>
<keyword evidence="6" id="KW-0028">Amino-acid biosynthesis</keyword>
<sequence length="433" mass="46109">EMRKVNIGLVGCGTVGSGVVNGLARNGALMGSRLGVRLSLGGVAVRNPRKARAARLAKGLVTSDWESLVRDPKIDVVMELMGGTTTARKVVAEALKLGKPVITANKALISAHGESIFRLVEKNGGNLYYEASVAGGIPIIKSLREGLSGNRIQRLYGILNGTCNYILTQMEAEGSDFEDVLADAQQMGYAEAEPSLDVDGFDAQHKTGILASLAHGFWVKPSQIFVEGIRHITPLDIQFARRLGYCIKLLGIVKKLRGKVQIAVHPALVPETHVLANVSDVFNAILVRGDIVGDTLHYGQGAGADATASAVLSDLADAALDLKNGSMGRVPPFVPHEQDGAVLPMDKAVSPFYLRLSVIDRPGTLAKIAAILGEMKIGICSVTQPEGHVGESVPLILMLHDAPDLVMRQALKKIGRLSAIKAKPTMIRVETFE</sequence>
<comment type="similarity">
    <text evidence="3">Belongs to the homoserine dehydrogenase family.</text>
</comment>
<feature type="domain" description="ACT" evidence="10">
    <location>
        <begin position="353"/>
        <end position="433"/>
    </location>
</feature>
<dbReference type="InterPro" id="IPR045865">
    <property type="entry name" value="ACT-like_dom_sf"/>
</dbReference>
<dbReference type="EC" id="1.1.1.3" evidence="4"/>
<keyword evidence="8" id="KW-0560">Oxidoreductase</keyword>
<evidence type="ECO:0000313" key="11">
    <source>
        <dbReference type="EMBL" id="SVB32978.1"/>
    </source>
</evidence>
<dbReference type="InterPro" id="IPR002912">
    <property type="entry name" value="ACT_dom"/>
</dbReference>
<dbReference type="UniPathway" id="UPA00050">
    <property type="reaction ID" value="UER00063"/>
</dbReference>
<dbReference type="Gene3D" id="3.30.360.10">
    <property type="entry name" value="Dihydrodipicolinate Reductase, domain 2"/>
    <property type="match status" value="1"/>
</dbReference>
<dbReference type="InterPro" id="IPR036291">
    <property type="entry name" value="NAD(P)-bd_dom_sf"/>
</dbReference>
<dbReference type="InterPro" id="IPR001342">
    <property type="entry name" value="HDH_cat"/>
</dbReference>
<keyword evidence="7" id="KW-0791">Threonine biosynthesis</keyword>